<dbReference type="RefSeq" id="WP_188596958.1">
    <property type="nucleotide sequence ID" value="NZ_BMNL01000004.1"/>
</dbReference>
<organism evidence="2 3">
    <name type="scientific">Thermocladium modestius</name>
    <dbReference type="NCBI Taxonomy" id="62609"/>
    <lineage>
        <taxon>Archaea</taxon>
        <taxon>Thermoproteota</taxon>
        <taxon>Thermoprotei</taxon>
        <taxon>Thermoproteales</taxon>
        <taxon>Thermoproteaceae</taxon>
        <taxon>Thermocladium</taxon>
    </lineage>
</organism>
<gene>
    <name evidence="2" type="ORF">GCM10007981_16740</name>
</gene>
<dbReference type="GO" id="GO:0006203">
    <property type="term" value="P:dGTP catabolic process"/>
    <property type="evidence" value="ECO:0007669"/>
    <property type="project" value="TreeGrafter"/>
</dbReference>
<dbReference type="Proteomes" id="UP000610960">
    <property type="component" value="Unassembled WGS sequence"/>
</dbReference>
<feature type="domain" description="HD/PDEase" evidence="1">
    <location>
        <begin position="58"/>
        <end position="225"/>
    </location>
</feature>
<accession>A0A830GWY1</accession>
<dbReference type="PANTHER" id="PTHR11373:SF4">
    <property type="entry name" value="DEOXYNUCLEOSIDE TRIPHOSPHATE TRIPHOSPHOHYDROLASE SAMHD1"/>
    <property type="match status" value="1"/>
</dbReference>
<dbReference type="InterPro" id="IPR003607">
    <property type="entry name" value="HD/PDEase_dom"/>
</dbReference>
<dbReference type="Gene3D" id="1.10.3210.10">
    <property type="entry name" value="Hypothetical protein af1432"/>
    <property type="match status" value="1"/>
</dbReference>
<protein>
    <submittedName>
        <fullName evidence="2">Phosphohydrolase</fullName>
    </submittedName>
</protein>
<reference evidence="2" key="1">
    <citation type="journal article" date="2014" name="Int. J. Syst. Evol. Microbiol.">
        <title>Complete genome sequence of Corynebacterium casei LMG S-19264T (=DSM 44701T), isolated from a smear-ripened cheese.</title>
        <authorList>
            <consortium name="US DOE Joint Genome Institute (JGI-PGF)"/>
            <person name="Walter F."/>
            <person name="Albersmeier A."/>
            <person name="Kalinowski J."/>
            <person name="Ruckert C."/>
        </authorList>
    </citation>
    <scope>NUCLEOTIDE SEQUENCE</scope>
    <source>
        <strain evidence="2">JCM 10088</strain>
    </source>
</reference>
<dbReference type="SUPFAM" id="SSF109604">
    <property type="entry name" value="HD-domain/PDEase-like"/>
    <property type="match status" value="1"/>
</dbReference>
<proteinExistence type="predicted"/>
<evidence type="ECO:0000313" key="3">
    <source>
        <dbReference type="Proteomes" id="UP000610960"/>
    </source>
</evidence>
<evidence type="ECO:0000313" key="2">
    <source>
        <dbReference type="EMBL" id="GGP22087.1"/>
    </source>
</evidence>
<reference evidence="2" key="2">
    <citation type="submission" date="2020-09" db="EMBL/GenBank/DDBJ databases">
        <authorList>
            <person name="Sun Q."/>
            <person name="Ohkuma M."/>
        </authorList>
    </citation>
    <scope>NUCLEOTIDE SEQUENCE</scope>
    <source>
        <strain evidence="2">JCM 10088</strain>
    </source>
</reference>
<comment type="caution">
    <text evidence="2">The sequence shown here is derived from an EMBL/GenBank/DDBJ whole genome shotgun (WGS) entry which is preliminary data.</text>
</comment>
<sequence>MPFQRDESVEFSKEVRDPVHGWIRLTREEARLIDDSMYLQRLRYVGQLGLVYLTYPTARYTRFDHSLGTMYLAHRIAEEALGKMDGRRLAEVRESMGIHDDGVDQLLEHVRLAALHHDVGHIPLSHTLEGILSRNYRAAGCGVELDESLFKAMKEHEAAGFLITMSGDFKKVMESAAGGVNVDAVRALAFPSPGGRPPLLHSILSSSLDADRMDYVLRDIYFTGAGVGTNALDVERLVQYVYLDGDELLFDEKAKVFLEGFAIARYNSYKWVYFHHKPLLFTKIARDLLEKLIGRHDYPCLLLRFIAGGIGNTLELFKVTDDYFTSLLPDLAAELPEAEMLLSRRTPYKPLWKRDNDYLEALGGRAAWLNDALDALRAGGTDPETVIEKGLSDKLRCGIDCVKVIIPRFDKSFKSLMKGKAGTVTTIWDSSPLVRAIDESWRYSPHAFIYVNENCGCDRAAVVKSLLETVEELLTGKSGSL</sequence>
<keyword evidence="2" id="KW-0378">Hydrolase</keyword>
<dbReference type="InterPro" id="IPR006674">
    <property type="entry name" value="HD_domain"/>
</dbReference>
<dbReference type="PANTHER" id="PTHR11373">
    <property type="entry name" value="DEOXYNUCLEOSIDE TRIPHOSPHATE TRIPHOSPHOHYDROLASE"/>
    <property type="match status" value="1"/>
</dbReference>
<dbReference type="SMART" id="SM00471">
    <property type="entry name" value="HDc"/>
    <property type="match status" value="1"/>
</dbReference>
<dbReference type="InterPro" id="IPR050135">
    <property type="entry name" value="dGTPase-like"/>
</dbReference>
<dbReference type="AlphaFoldDB" id="A0A830GWY1"/>
<dbReference type="CDD" id="cd00077">
    <property type="entry name" value="HDc"/>
    <property type="match status" value="1"/>
</dbReference>
<name>A0A830GWY1_9CREN</name>
<dbReference type="GO" id="GO:0008832">
    <property type="term" value="F:dGTPase activity"/>
    <property type="evidence" value="ECO:0007669"/>
    <property type="project" value="TreeGrafter"/>
</dbReference>
<dbReference type="Pfam" id="PF01966">
    <property type="entry name" value="HD"/>
    <property type="match status" value="1"/>
</dbReference>
<evidence type="ECO:0000259" key="1">
    <source>
        <dbReference type="SMART" id="SM00471"/>
    </source>
</evidence>
<keyword evidence="3" id="KW-1185">Reference proteome</keyword>
<dbReference type="EMBL" id="BMNL01000004">
    <property type="protein sequence ID" value="GGP22087.1"/>
    <property type="molecule type" value="Genomic_DNA"/>
</dbReference>
<dbReference type="OrthoDB" id="8895at2157"/>